<evidence type="ECO:0000256" key="7">
    <source>
        <dbReference type="ARBA" id="ARBA00022692"/>
    </source>
</evidence>
<comment type="similarity">
    <text evidence="2 13">Belongs to the TorC/TorY family.</text>
</comment>
<dbReference type="InterPro" id="IPR036909">
    <property type="entry name" value="Cyt_c-like_dom_sf"/>
</dbReference>
<feature type="binding site" description="axial binding residue" evidence="15">
    <location>
        <position position="42"/>
    </location>
    <ligand>
        <name>heme</name>
        <dbReference type="ChEBI" id="CHEBI:30413"/>
        <label>1</label>
    </ligand>
    <ligandPart>
        <name>Fe</name>
        <dbReference type="ChEBI" id="CHEBI:18248"/>
    </ligandPart>
</feature>
<feature type="binding site" description="covalent" evidence="14">
    <location>
        <position position="162"/>
    </location>
    <ligand>
        <name>heme</name>
        <dbReference type="ChEBI" id="CHEBI:30413"/>
        <label>4</label>
    </ligand>
</feature>
<dbReference type="RefSeq" id="WP_084256900.1">
    <property type="nucleotide sequence ID" value="NZ_FWWV01000013.1"/>
</dbReference>
<evidence type="ECO:0000256" key="4">
    <source>
        <dbReference type="ARBA" id="ARBA00022475"/>
    </source>
</evidence>
<keyword evidence="11 13" id="KW-0408">Iron</keyword>
<keyword evidence="5 13" id="KW-0997">Cell inner membrane</keyword>
<sequence length="374" mass="41344">MWGKKKGLLFGIFLFLLGGLAFRLTQGIFHKTNSTEFCVSCHSMSIPQEEWEGSVHFANSKGIRAECADCHLPPDSWHYVKAKVMAVKDVWGEITGKIPDQEAYEAHRLEMAQAVWKSMKEQDSATCRTCHKTEAWILGDQSEQAQTMHKLAAETNQTCIDCHKGLVHFIPDIPTDSSAATGELSRHAGDFSAENAELYAFNISAAKTGTGEIRLMPFAKLSDWRQEDDTLHAVVNGWQQSGAENLLYQQMGKRILVGVLDDNAKTDVSVISSIHDTVTNSDWQQVKLTVSLPKTALTANLDALNAYGKSLDQTHCSTCHATIPADHYTANQWVGVINSMKDRTSMSDEEVRAVTIYLQHFAKDMPAAATSGVH</sequence>
<keyword evidence="18" id="KW-1185">Reference proteome</keyword>
<evidence type="ECO:0000256" key="9">
    <source>
        <dbReference type="ARBA" id="ARBA00022982"/>
    </source>
</evidence>
<dbReference type="Gene3D" id="1.10.3820.10">
    <property type="entry name" value="Di-heme elbow motif domain"/>
    <property type="match status" value="1"/>
</dbReference>
<dbReference type="AlphaFoldDB" id="A0A1W1USJ5"/>
<dbReference type="PIRSF" id="PIRSF000014">
    <property type="entry name" value="4_hem_cytch_TorC"/>
    <property type="match status" value="1"/>
</dbReference>
<evidence type="ECO:0000256" key="8">
    <source>
        <dbReference type="ARBA" id="ARBA00022723"/>
    </source>
</evidence>
<dbReference type="InterPro" id="IPR036280">
    <property type="entry name" value="Multihaem_cyt_sf"/>
</dbReference>
<dbReference type="InterPro" id="IPR038266">
    <property type="entry name" value="NapC/NirT_cytc_sf"/>
</dbReference>
<feature type="binding site" description="axial binding residue" evidence="15">
    <location>
        <position position="71"/>
    </location>
    <ligand>
        <name>heme</name>
        <dbReference type="ChEBI" id="CHEBI:30413"/>
        <label>2</label>
    </ligand>
    <ligandPart>
        <name>Fe</name>
        <dbReference type="ChEBI" id="CHEBI:18248"/>
    </ligandPart>
</feature>
<evidence type="ECO:0000256" key="2">
    <source>
        <dbReference type="ARBA" id="ARBA00006417"/>
    </source>
</evidence>
<feature type="binding site" description="covalent" evidence="14">
    <location>
        <position position="130"/>
    </location>
    <ligand>
        <name>heme</name>
        <dbReference type="ChEBI" id="CHEBI:30413"/>
        <label>3</label>
    </ligand>
</feature>
<feature type="binding site" description="covalent" evidence="14">
    <location>
        <position position="316"/>
    </location>
    <ligand>
        <name>heme</name>
        <dbReference type="ChEBI" id="CHEBI:30413"/>
        <label>5</label>
    </ligand>
</feature>
<evidence type="ECO:0000256" key="10">
    <source>
        <dbReference type="ARBA" id="ARBA00022989"/>
    </source>
</evidence>
<keyword evidence="3 13" id="KW-0813">Transport</keyword>
<evidence type="ECO:0000256" key="3">
    <source>
        <dbReference type="ARBA" id="ARBA00022448"/>
    </source>
</evidence>
<dbReference type="GO" id="GO:0005886">
    <property type="term" value="C:plasma membrane"/>
    <property type="evidence" value="ECO:0007669"/>
    <property type="project" value="UniProtKB-SubCell"/>
</dbReference>
<dbReference type="STRING" id="1122938.SAMN05660772_00775"/>
<dbReference type="PANTHER" id="PTHR30333:SF3">
    <property type="entry name" value="CYTOCHROME C-TYPE PROTEIN TORY"/>
    <property type="match status" value="1"/>
</dbReference>
<accession>A0A1W1USJ5</accession>
<evidence type="ECO:0000256" key="15">
    <source>
        <dbReference type="PIRSR" id="PIRSR000014-2"/>
    </source>
</evidence>
<dbReference type="GO" id="GO:0020037">
    <property type="term" value="F:heme binding"/>
    <property type="evidence" value="ECO:0007669"/>
    <property type="project" value="UniProtKB-UniRule"/>
</dbReference>
<dbReference type="SUPFAM" id="SSF48695">
    <property type="entry name" value="Multiheme cytochromes"/>
    <property type="match status" value="1"/>
</dbReference>
<dbReference type="InterPro" id="IPR005126">
    <property type="entry name" value="NapC/NirT_cyt_c_N"/>
</dbReference>
<name>A0A1W1USJ5_9PAST</name>
<feature type="binding site" description="covalent" evidence="14">
    <location>
        <position position="67"/>
    </location>
    <ligand>
        <name>heme</name>
        <dbReference type="ChEBI" id="CHEBI:30413"/>
        <label>2</label>
    </ligand>
</feature>
<dbReference type="GO" id="GO:0009276">
    <property type="term" value="C:Gram-negative-bacterium-type cell wall"/>
    <property type="evidence" value="ECO:0007669"/>
    <property type="project" value="UniProtKB-UniRule"/>
</dbReference>
<feature type="domain" description="NapC/NirT cytochrome c N-terminal" evidence="16">
    <location>
        <begin position="9"/>
        <end position="172"/>
    </location>
</feature>
<dbReference type="Proteomes" id="UP000192408">
    <property type="component" value="Unassembled WGS sequence"/>
</dbReference>
<evidence type="ECO:0000256" key="5">
    <source>
        <dbReference type="ARBA" id="ARBA00022519"/>
    </source>
</evidence>
<keyword evidence="9 13" id="KW-0249">Electron transport</keyword>
<dbReference type="SUPFAM" id="SSF46626">
    <property type="entry name" value="Cytochrome c"/>
    <property type="match status" value="1"/>
</dbReference>
<evidence type="ECO:0000256" key="11">
    <source>
        <dbReference type="ARBA" id="ARBA00023004"/>
    </source>
</evidence>
<keyword evidence="4 13" id="KW-1003">Cell membrane</keyword>
<dbReference type="Pfam" id="PF03264">
    <property type="entry name" value="Cytochrom_NNT"/>
    <property type="match status" value="1"/>
</dbReference>
<feature type="binding site" description="covalent" evidence="14">
    <location>
        <position position="127"/>
    </location>
    <ligand>
        <name>heme</name>
        <dbReference type="ChEBI" id="CHEBI:30413"/>
        <label>3</label>
    </ligand>
</feature>
<organism evidence="17 18">
    <name type="scientific">Pasteurella testudinis DSM 23072</name>
    <dbReference type="NCBI Taxonomy" id="1122938"/>
    <lineage>
        <taxon>Bacteria</taxon>
        <taxon>Pseudomonadati</taxon>
        <taxon>Pseudomonadota</taxon>
        <taxon>Gammaproteobacteria</taxon>
        <taxon>Pasteurellales</taxon>
        <taxon>Pasteurellaceae</taxon>
        <taxon>Pasteurella</taxon>
    </lineage>
</organism>
<keyword evidence="10" id="KW-1133">Transmembrane helix</keyword>
<comment type="subcellular location">
    <subcellularLocation>
        <location evidence="1">Cell inner membrane</location>
        <topology evidence="1">Single-pass type II membrane protein</topology>
    </subcellularLocation>
</comment>
<feature type="binding site" description="axial binding residue" evidence="15">
    <location>
        <position position="320"/>
    </location>
    <ligand>
        <name>heme</name>
        <dbReference type="ChEBI" id="CHEBI:30413"/>
        <label>5</label>
    </ligand>
    <ligandPart>
        <name>Fe</name>
        <dbReference type="ChEBI" id="CHEBI:18248"/>
    </ligandPart>
</feature>
<keyword evidence="8 13" id="KW-0479">Metal-binding</keyword>
<dbReference type="PANTHER" id="PTHR30333">
    <property type="entry name" value="CYTOCHROME C-TYPE PROTEIN"/>
    <property type="match status" value="1"/>
</dbReference>
<dbReference type="InterPro" id="IPR051174">
    <property type="entry name" value="Cytochrome_c-type_ET"/>
</dbReference>
<keyword evidence="6 13" id="KW-0349">Heme</keyword>
<proteinExistence type="inferred from homology"/>
<evidence type="ECO:0000313" key="18">
    <source>
        <dbReference type="Proteomes" id="UP000192408"/>
    </source>
</evidence>
<feature type="binding site" description="axial binding residue" evidence="15">
    <location>
        <position position="131"/>
    </location>
    <ligand>
        <name>heme</name>
        <dbReference type="ChEBI" id="CHEBI:30413"/>
        <label>3</label>
    </ligand>
    <ligandPart>
        <name>Fe</name>
        <dbReference type="ChEBI" id="CHEBI:18248"/>
    </ligandPart>
</feature>
<feature type="binding site" description="covalent" evidence="14">
    <location>
        <position position="41"/>
    </location>
    <ligand>
        <name>heme</name>
        <dbReference type="ChEBI" id="CHEBI:30413"/>
        <label>1</label>
    </ligand>
</feature>
<dbReference type="EMBL" id="FWWV01000013">
    <property type="protein sequence ID" value="SMB84118.1"/>
    <property type="molecule type" value="Genomic_DNA"/>
</dbReference>
<feature type="binding site" description="covalent" evidence="14">
    <location>
        <position position="319"/>
    </location>
    <ligand>
        <name>heme</name>
        <dbReference type="ChEBI" id="CHEBI:30413"/>
        <label>5</label>
    </ligand>
</feature>
<comment type="PTM">
    <text evidence="14">Binds 5 heme groups per subunit.</text>
</comment>
<feature type="binding site" description="covalent" evidence="14">
    <location>
        <position position="70"/>
    </location>
    <ligand>
        <name>heme</name>
        <dbReference type="ChEBI" id="CHEBI:30413"/>
        <label>2</label>
    </ligand>
</feature>
<gene>
    <name evidence="17" type="ORF">SAMN05660772_00775</name>
</gene>
<evidence type="ECO:0000256" key="14">
    <source>
        <dbReference type="PIRSR" id="PIRSR000014-1"/>
    </source>
</evidence>
<keyword evidence="12 13" id="KW-0472">Membrane</keyword>
<dbReference type="GO" id="GO:0009061">
    <property type="term" value="P:anaerobic respiration"/>
    <property type="evidence" value="ECO:0007669"/>
    <property type="project" value="TreeGrafter"/>
</dbReference>
<evidence type="ECO:0000256" key="13">
    <source>
        <dbReference type="PIRNR" id="PIRNR000014"/>
    </source>
</evidence>
<evidence type="ECO:0000313" key="17">
    <source>
        <dbReference type="EMBL" id="SMB84118.1"/>
    </source>
</evidence>
<evidence type="ECO:0000256" key="6">
    <source>
        <dbReference type="ARBA" id="ARBA00022617"/>
    </source>
</evidence>
<dbReference type="InterPro" id="IPR009154">
    <property type="entry name" value="Membr-bd_4haem_cyt_TorC"/>
</dbReference>
<reference evidence="18" key="1">
    <citation type="submission" date="2017-04" db="EMBL/GenBank/DDBJ databases">
        <authorList>
            <person name="Varghese N."/>
            <person name="Submissions S."/>
        </authorList>
    </citation>
    <scope>NUCLEOTIDE SEQUENCE [LARGE SCALE GENOMIC DNA]</scope>
    <source>
        <strain evidence="18">DSM 23072</strain>
    </source>
</reference>
<feature type="binding site" description="covalent" evidence="14">
    <location>
        <position position="159"/>
    </location>
    <ligand>
        <name>heme</name>
        <dbReference type="ChEBI" id="CHEBI:30413"/>
        <label>4</label>
    </ligand>
</feature>
<keyword evidence="7" id="KW-0812">Transmembrane</keyword>
<evidence type="ECO:0000256" key="12">
    <source>
        <dbReference type="ARBA" id="ARBA00023136"/>
    </source>
</evidence>
<evidence type="ECO:0000256" key="1">
    <source>
        <dbReference type="ARBA" id="ARBA00004249"/>
    </source>
</evidence>
<feature type="binding site" description="covalent" evidence="14">
    <location>
        <position position="38"/>
    </location>
    <ligand>
        <name>heme</name>
        <dbReference type="ChEBI" id="CHEBI:30413"/>
        <label>1</label>
    </ligand>
</feature>
<dbReference type="GO" id="GO:0005506">
    <property type="term" value="F:iron ion binding"/>
    <property type="evidence" value="ECO:0007669"/>
    <property type="project" value="UniProtKB-UniRule"/>
</dbReference>
<protein>
    <recommendedName>
        <fullName evidence="13">Cytochrome c-type protein</fullName>
    </recommendedName>
</protein>
<feature type="binding site" description="axial binding residue" evidence="15">
    <location>
        <position position="163"/>
    </location>
    <ligand>
        <name>heme</name>
        <dbReference type="ChEBI" id="CHEBI:30413"/>
        <label>4</label>
    </ligand>
    <ligandPart>
        <name>Fe</name>
        <dbReference type="ChEBI" id="CHEBI:18248"/>
    </ligandPart>
</feature>
<dbReference type="GO" id="GO:0009055">
    <property type="term" value="F:electron transfer activity"/>
    <property type="evidence" value="ECO:0007669"/>
    <property type="project" value="UniProtKB-UniRule"/>
</dbReference>
<evidence type="ECO:0000259" key="16">
    <source>
        <dbReference type="Pfam" id="PF03264"/>
    </source>
</evidence>